<dbReference type="Proteomes" id="UP000777935">
    <property type="component" value="Unassembled WGS sequence"/>
</dbReference>
<organism evidence="2 3">
    <name type="scientific">Parasulfitobacter algicola</name>
    <dbReference type="NCBI Taxonomy" id="2614809"/>
    <lineage>
        <taxon>Bacteria</taxon>
        <taxon>Pseudomonadati</taxon>
        <taxon>Pseudomonadota</taxon>
        <taxon>Alphaproteobacteria</taxon>
        <taxon>Rhodobacterales</taxon>
        <taxon>Roseobacteraceae</taxon>
        <taxon>Parasulfitobacter</taxon>
    </lineage>
</organism>
<evidence type="ECO:0000313" key="2">
    <source>
        <dbReference type="EMBL" id="NSX55750.1"/>
    </source>
</evidence>
<feature type="transmembrane region" description="Helical" evidence="1">
    <location>
        <begin position="107"/>
        <end position="135"/>
    </location>
</feature>
<gene>
    <name evidence="2" type="ORF">HRQ87_13150</name>
</gene>
<keyword evidence="1" id="KW-1133">Transmembrane helix</keyword>
<accession>A0ABX2IX34</accession>
<comment type="caution">
    <text evidence="2">The sequence shown here is derived from an EMBL/GenBank/DDBJ whole genome shotgun (WGS) entry which is preliminary data.</text>
</comment>
<reference evidence="2 3" key="1">
    <citation type="submission" date="2020-06" db="EMBL/GenBank/DDBJ databases">
        <title>Sulfitobacter algicola sp. nov., isolated from green algae.</title>
        <authorList>
            <person name="Wang C."/>
        </authorList>
    </citation>
    <scope>NUCLEOTIDE SEQUENCE [LARGE SCALE GENOMIC DNA]</scope>
    <source>
        <strain evidence="2 3">1151</strain>
    </source>
</reference>
<protein>
    <submittedName>
        <fullName evidence="2">Uncharacterized protein</fullName>
    </submittedName>
</protein>
<keyword evidence="1" id="KW-0812">Transmembrane</keyword>
<keyword evidence="1" id="KW-0472">Membrane</keyword>
<dbReference type="RefSeq" id="WP_174138906.1">
    <property type="nucleotide sequence ID" value="NZ_JABUFE010000008.1"/>
</dbReference>
<keyword evidence="3" id="KW-1185">Reference proteome</keyword>
<feature type="transmembrane region" description="Helical" evidence="1">
    <location>
        <begin position="141"/>
        <end position="174"/>
    </location>
</feature>
<name>A0ABX2IX34_9RHOB</name>
<sequence>MTRKVLVWIAFVLTLLLVGVEIGARFLPMPQVSAPTQFIQDLPEEDRAEARRQHIAKAGADKPPGLAAPSLALIDGIFLWTTFMMALSTLGFRGWHNKFRAIATPILMLILLIVSIIMLIFAIIKLILMLSLLMAVPFGTIVYLAIFGSFNTGGVTIMLGIATFLRAAAFVLLLISSWRYLKNKTLVFNVIAAFLCGIILGFIFALLPGLLHSIGDAIGAIIILIIALIWALILFIRSIPGILSIVRV</sequence>
<proteinExistence type="predicted"/>
<evidence type="ECO:0000256" key="1">
    <source>
        <dbReference type="SAM" id="Phobius"/>
    </source>
</evidence>
<feature type="transmembrane region" description="Helical" evidence="1">
    <location>
        <begin position="217"/>
        <end position="236"/>
    </location>
</feature>
<dbReference type="EMBL" id="JABUFE010000008">
    <property type="protein sequence ID" value="NSX55750.1"/>
    <property type="molecule type" value="Genomic_DNA"/>
</dbReference>
<feature type="transmembrane region" description="Helical" evidence="1">
    <location>
        <begin position="186"/>
        <end position="211"/>
    </location>
</feature>
<evidence type="ECO:0000313" key="3">
    <source>
        <dbReference type="Proteomes" id="UP000777935"/>
    </source>
</evidence>